<organism evidence="8 9">
    <name type="scientific">Streptomyces marincola</name>
    <dbReference type="NCBI Taxonomy" id="2878388"/>
    <lineage>
        <taxon>Bacteria</taxon>
        <taxon>Bacillati</taxon>
        <taxon>Actinomycetota</taxon>
        <taxon>Actinomycetes</taxon>
        <taxon>Kitasatosporales</taxon>
        <taxon>Streptomycetaceae</taxon>
        <taxon>Streptomyces</taxon>
    </lineage>
</organism>
<keyword evidence="5" id="KW-0804">Transcription</keyword>
<accession>A0A1W7CYY6</accession>
<dbReference type="Pfam" id="PF00155">
    <property type="entry name" value="Aminotran_1_2"/>
    <property type="match status" value="1"/>
</dbReference>
<keyword evidence="9" id="KW-1185">Reference proteome</keyword>
<sequence length="534" mass="57037">MAETWVNTPGSSRRLPHRTPAPPGDAPPAAGTHAAGTDAAAPRDEAPGREAGAPREAAVGQDLHLELTGTGSLRTQIMDALRDAIRSGRLAPGTRLPPYRGLARDLGIARNTVAGAYAELVEEGWLSARQGSGTRVARRATPSRAEPARRPQGPSRRRIAHDLLPSSPDAAAFPRAAWLTSARRAMAAAPNDAFGVGDPRGRAELRGTLAEYLARARGVRTAPDRIVICSGFAHGLRLLARVLDGRVAVESYGLDYHRALLHEAGLTTVPLPVDAGGARVDELPGTRARAALLTPAHQFPTGGPLHPGRRAAVIDWARSHGGLLVEDDYDGEFRYDRQPVGAVQGLDPDRVVYVGSISKSLSPALRLGWMVLPGRLVDEVLAAKGPREIWSSVLDQLTLADFIACGAYDQHLRRMRRHYRRRRDVLVGTLAERAPHIRVGGIAAGLHAVLELPDGTEDAALRAARRQGLALDGLGPYRHPDSTMPRREGLVIGYGTPPDHAFSAALDALCLALPEPPQGDARAMPRIRREPAAG</sequence>
<evidence type="ECO:0000259" key="7">
    <source>
        <dbReference type="PROSITE" id="PS50949"/>
    </source>
</evidence>
<gene>
    <name evidence="8" type="ORF">CAG99_15070</name>
</gene>
<dbReference type="InterPro" id="IPR015424">
    <property type="entry name" value="PyrdxlP-dep_Trfase"/>
</dbReference>
<keyword evidence="4" id="KW-0238">DNA-binding</keyword>
<dbReference type="PROSITE" id="PS50949">
    <property type="entry name" value="HTH_GNTR"/>
    <property type="match status" value="1"/>
</dbReference>
<dbReference type="GO" id="GO:0003700">
    <property type="term" value="F:DNA-binding transcription factor activity"/>
    <property type="evidence" value="ECO:0007669"/>
    <property type="project" value="InterPro"/>
</dbReference>
<dbReference type="InterPro" id="IPR036390">
    <property type="entry name" value="WH_DNA-bd_sf"/>
</dbReference>
<dbReference type="PANTHER" id="PTHR46577:SF1">
    <property type="entry name" value="HTH-TYPE TRANSCRIPTIONAL REGULATORY PROTEIN GABR"/>
    <property type="match status" value="1"/>
</dbReference>
<evidence type="ECO:0000256" key="6">
    <source>
        <dbReference type="SAM" id="MobiDB-lite"/>
    </source>
</evidence>
<feature type="region of interest" description="Disordered" evidence="6">
    <location>
        <begin position="130"/>
        <end position="158"/>
    </location>
</feature>
<dbReference type="SUPFAM" id="SSF46785">
    <property type="entry name" value="Winged helix' DNA-binding domain"/>
    <property type="match status" value="1"/>
</dbReference>
<evidence type="ECO:0000313" key="9">
    <source>
        <dbReference type="Proteomes" id="UP000194218"/>
    </source>
</evidence>
<keyword evidence="2" id="KW-0663">Pyridoxal phosphate</keyword>
<feature type="compositionally biased region" description="Low complexity" evidence="6">
    <location>
        <begin position="27"/>
        <end position="40"/>
    </location>
</feature>
<feature type="compositionally biased region" description="Polar residues" evidence="6">
    <location>
        <begin position="1"/>
        <end position="11"/>
    </location>
</feature>
<dbReference type="InterPro" id="IPR000524">
    <property type="entry name" value="Tscrpt_reg_HTH_GntR"/>
</dbReference>
<evidence type="ECO:0000256" key="3">
    <source>
        <dbReference type="ARBA" id="ARBA00023015"/>
    </source>
</evidence>
<evidence type="ECO:0000256" key="5">
    <source>
        <dbReference type="ARBA" id="ARBA00023163"/>
    </source>
</evidence>
<dbReference type="Pfam" id="PF00392">
    <property type="entry name" value="GntR"/>
    <property type="match status" value="1"/>
</dbReference>
<evidence type="ECO:0000313" key="8">
    <source>
        <dbReference type="EMBL" id="ARQ70002.1"/>
    </source>
</evidence>
<dbReference type="InterPro" id="IPR004839">
    <property type="entry name" value="Aminotransferase_I/II_large"/>
</dbReference>
<dbReference type="InterPro" id="IPR015421">
    <property type="entry name" value="PyrdxlP-dep_Trfase_major"/>
</dbReference>
<dbReference type="OrthoDB" id="594134at2"/>
<dbReference type="Proteomes" id="UP000194218">
    <property type="component" value="Chromosome"/>
</dbReference>
<feature type="domain" description="HTH gntR-type" evidence="7">
    <location>
        <begin position="71"/>
        <end position="139"/>
    </location>
</feature>
<dbReference type="CDD" id="cd07377">
    <property type="entry name" value="WHTH_GntR"/>
    <property type="match status" value="1"/>
</dbReference>
<dbReference type="Gene3D" id="3.40.640.10">
    <property type="entry name" value="Type I PLP-dependent aspartate aminotransferase-like (Major domain)"/>
    <property type="match status" value="1"/>
</dbReference>
<reference evidence="8 9" key="1">
    <citation type="submission" date="2017-05" db="EMBL/GenBank/DDBJ databases">
        <title>Complete genome sequence of Streptomyces sp. SCSIO 03032 revealed the diverse biosynthetic pathways for its bioactive secondary metabolites.</title>
        <authorList>
            <person name="Ma L."/>
            <person name="Zhu Y."/>
            <person name="Zhang W."/>
            <person name="Zhang G."/>
            <person name="Tian X."/>
            <person name="Zhang S."/>
            <person name="Zhang C."/>
        </authorList>
    </citation>
    <scope>NUCLEOTIDE SEQUENCE [LARGE SCALE GENOMIC DNA]</scope>
    <source>
        <strain evidence="8 9">SCSIO 03032</strain>
    </source>
</reference>
<dbReference type="SMART" id="SM00345">
    <property type="entry name" value="HTH_GNTR"/>
    <property type="match status" value="1"/>
</dbReference>
<proteinExistence type="inferred from homology"/>
<dbReference type="GO" id="GO:0003677">
    <property type="term" value="F:DNA binding"/>
    <property type="evidence" value="ECO:0007669"/>
    <property type="project" value="UniProtKB-KW"/>
</dbReference>
<dbReference type="KEGG" id="smao:CAG99_15070"/>
<feature type="region of interest" description="Disordered" evidence="6">
    <location>
        <begin position="1"/>
        <end position="59"/>
    </location>
</feature>
<dbReference type="CDD" id="cd00609">
    <property type="entry name" value="AAT_like"/>
    <property type="match status" value="1"/>
</dbReference>
<dbReference type="SUPFAM" id="SSF53383">
    <property type="entry name" value="PLP-dependent transferases"/>
    <property type="match status" value="1"/>
</dbReference>
<dbReference type="PANTHER" id="PTHR46577">
    <property type="entry name" value="HTH-TYPE TRANSCRIPTIONAL REGULATORY PROTEIN GABR"/>
    <property type="match status" value="1"/>
</dbReference>
<name>A0A1W7CYY6_9ACTN</name>
<dbReference type="InterPro" id="IPR051446">
    <property type="entry name" value="HTH_trans_reg/aminotransferase"/>
</dbReference>
<dbReference type="GO" id="GO:0030170">
    <property type="term" value="F:pyridoxal phosphate binding"/>
    <property type="evidence" value="ECO:0007669"/>
    <property type="project" value="InterPro"/>
</dbReference>
<comment type="similarity">
    <text evidence="1">In the C-terminal section; belongs to the class-I pyridoxal-phosphate-dependent aminotransferase family.</text>
</comment>
<evidence type="ECO:0000256" key="4">
    <source>
        <dbReference type="ARBA" id="ARBA00023125"/>
    </source>
</evidence>
<evidence type="ECO:0000256" key="1">
    <source>
        <dbReference type="ARBA" id="ARBA00005384"/>
    </source>
</evidence>
<dbReference type="Gene3D" id="1.10.10.10">
    <property type="entry name" value="Winged helix-like DNA-binding domain superfamily/Winged helix DNA-binding domain"/>
    <property type="match status" value="1"/>
</dbReference>
<dbReference type="EMBL" id="CP021121">
    <property type="protein sequence ID" value="ARQ70002.1"/>
    <property type="molecule type" value="Genomic_DNA"/>
</dbReference>
<evidence type="ECO:0000256" key="2">
    <source>
        <dbReference type="ARBA" id="ARBA00022898"/>
    </source>
</evidence>
<keyword evidence="3" id="KW-0805">Transcription regulation</keyword>
<dbReference type="AlphaFoldDB" id="A0A1W7CYY6"/>
<protein>
    <submittedName>
        <fullName evidence="8">GntR family transcriptional regulator</fullName>
    </submittedName>
</protein>
<dbReference type="InterPro" id="IPR036388">
    <property type="entry name" value="WH-like_DNA-bd_sf"/>
</dbReference>